<dbReference type="PANTHER" id="PTHR23427">
    <property type="entry name" value="SURFEIT LOCUS PROTEIN"/>
    <property type="match status" value="1"/>
</dbReference>
<evidence type="ECO:0000256" key="3">
    <source>
        <dbReference type="ARBA" id="ARBA00022692"/>
    </source>
</evidence>
<dbReference type="InterPro" id="IPR002994">
    <property type="entry name" value="Surf1/Shy1"/>
</dbReference>
<reference evidence="8" key="1">
    <citation type="submission" date="2015-08" db="EMBL/GenBank/DDBJ databases">
        <authorList>
            <person name="Varghese N."/>
        </authorList>
    </citation>
    <scope>NUCLEOTIDE SEQUENCE [LARGE SCALE GENOMIC DNA]</scope>
    <source>
        <strain evidence="8">DSM 23407</strain>
    </source>
</reference>
<sequence length="260" mass="27941">MSAPNHPSRSSGQSAVRCLLVPGVAAAIGLAILLNLGLWQMQRLAWKEALIERVSADVARPAVPAPGPQDWPQVTADPLTDYRHVAVSGRYLPGAAYYYTSLPSRPGAPSGPGYMIYSPLVTEEGWLVMINRGFVPQGLAADLMAALETPPLGGQQLTGLLRRREEPNWTTPAVDTGKRIWFARDTDHMAEVLGATGSLAPYSIDLDAAFTGTDGLPRAGETVVKFKNDHLGYALTWFGLAATLAGVFIAYAVQIFRRKA</sequence>
<evidence type="ECO:0000256" key="6">
    <source>
        <dbReference type="RuleBase" id="RU363076"/>
    </source>
</evidence>
<accession>A0A0K6HVJ3</accession>
<dbReference type="AlphaFoldDB" id="A0A0K6HVJ3"/>
<comment type="similarity">
    <text evidence="2 6">Belongs to the SURF1 family.</text>
</comment>
<protein>
    <recommendedName>
        <fullName evidence="6">SURF1-like protein</fullName>
    </recommendedName>
</protein>
<dbReference type="Pfam" id="PF02104">
    <property type="entry name" value="SURF1"/>
    <property type="match status" value="1"/>
</dbReference>
<evidence type="ECO:0000256" key="1">
    <source>
        <dbReference type="ARBA" id="ARBA00004370"/>
    </source>
</evidence>
<name>A0A0K6HVJ3_9HYPH</name>
<dbReference type="PANTHER" id="PTHR23427:SF2">
    <property type="entry name" value="SURFEIT LOCUS PROTEIN 1"/>
    <property type="match status" value="1"/>
</dbReference>
<dbReference type="InterPro" id="IPR045214">
    <property type="entry name" value="Surf1/Surf4"/>
</dbReference>
<evidence type="ECO:0000313" key="7">
    <source>
        <dbReference type="EMBL" id="CUA94861.1"/>
    </source>
</evidence>
<dbReference type="RefSeq" id="WP_072242550.1">
    <property type="nucleotide sequence ID" value="NZ_CYHE01000003.1"/>
</dbReference>
<dbReference type="EMBL" id="CYHE01000003">
    <property type="protein sequence ID" value="CUA94861.1"/>
    <property type="molecule type" value="Genomic_DNA"/>
</dbReference>
<dbReference type="Proteomes" id="UP000183900">
    <property type="component" value="Unassembled WGS sequence"/>
</dbReference>
<evidence type="ECO:0000256" key="2">
    <source>
        <dbReference type="ARBA" id="ARBA00007165"/>
    </source>
</evidence>
<organism evidence="7 8">
    <name type="scientific">Pannonibacter indicus</name>
    <dbReference type="NCBI Taxonomy" id="466044"/>
    <lineage>
        <taxon>Bacteria</taxon>
        <taxon>Pseudomonadati</taxon>
        <taxon>Pseudomonadota</taxon>
        <taxon>Alphaproteobacteria</taxon>
        <taxon>Hyphomicrobiales</taxon>
        <taxon>Stappiaceae</taxon>
        <taxon>Pannonibacter</taxon>
    </lineage>
</organism>
<keyword evidence="8" id="KW-1185">Reference proteome</keyword>
<keyword evidence="4 6" id="KW-1133">Transmembrane helix</keyword>
<feature type="transmembrane region" description="Helical" evidence="6">
    <location>
        <begin position="20"/>
        <end position="39"/>
    </location>
</feature>
<dbReference type="PROSITE" id="PS50895">
    <property type="entry name" value="SURF1"/>
    <property type="match status" value="1"/>
</dbReference>
<dbReference type="GO" id="GO:0005886">
    <property type="term" value="C:plasma membrane"/>
    <property type="evidence" value="ECO:0007669"/>
    <property type="project" value="UniProtKB-SubCell"/>
</dbReference>
<feature type="transmembrane region" description="Helical" evidence="6">
    <location>
        <begin position="235"/>
        <end position="256"/>
    </location>
</feature>
<gene>
    <name evidence="7" type="ORF">Ga0061067_103336</name>
</gene>
<keyword evidence="6" id="KW-1003">Cell membrane</keyword>
<dbReference type="CDD" id="cd06662">
    <property type="entry name" value="SURF1"/>
    <property type="match status" value="1"/>
</dbReference>
<evidence type="ECO:0000256" key="5">
    <source>
        <dbReference type="ARBA" id="ARBA00023136"/>
    </source>
</evidence>
<proteinExistence type="inferred from homology"/>
<keyword evidence="5 6" id="KW-0472">Membrane</keyword>
<evidence type="ECO:0000256" key="4">
    <source>
        <dbReference type="ARBA" id="ARBA00022989"/>
    </source>
</evidence>
<keyword evidence="3 6" id="KW-0812">Transmembrane</keyword>
<comment type="subcellular location">
    <subcellularLocation>
        <location evidence="6">Cell membrane</location>
        <topology evidence="6">Multi-pass membrane protein</topology>
    </subcellularLocation>
    <subcellularLocation>
        <location evidence="1">Membrane</location>
    </subcellularLocation>
</comment>
<evidence type="ECO:0000313" key="8">
    <source>
        <dbReference type="Proteomes" id="UP000183900"/>
    </source>
</evidence>